<dbReference type="PANTHER" id="PTHR42847:SF4">
    <property type="entry name" value="ALKANESULFONATE MONOOXYGENASE-RELATED"/>
    <property type="match status" value="1"/>
</dbReference>
<dbReference type="PANTHER" id="PTHR42847">
    <property type="entry name" value="ALKANESULFONATE MONOOXYGENASE"/>
    <property type="match status" value="1"/>
</dbReference>
<evidence type="ECO:0000256" key="2">
    <source>
        <dbReference type="ARBA" id="ARBA00022643"/>
    </source>
</evidence>
<keyword evidence="2" id="KW-0288">FMN</keyword>
<dbReference type="EMBL" id="JACHLY010000001">
    <property type="protein sequence ID" value="MBB6000006.1"/>
    <property type="molecule type" value="Genomic_DNA"/>
</dbReference>
<comment type="caution">
    <text evidence="6">The sequence shown here is derived from an EMBL/GenBank/DDBJ whole genome shotgun (WGS) entry which is preliminary data.</text>
</comment>
<proteinExistence type="predicted"/>
<dbReference type="GO" id="GO:0008726">
    <property type="term" value="F:alkanesulfonate monooxygenase activity"/>
    <property type="evidence" value="ECO:0007669"/>
    <property type="project" value="TreeGrafter"/>
</dbReference>
<name>A0A841EAH6_9ACTN</name>
<protein>
    <submittedName>
        <fullName evidence="6">F420-dependent oxidoreductase-like protein</fullName>
    </submittedName>
</protein>
<dbReference type="InterPro" id="IPR011251">
    <property type="entry name" value="Luciferase-like_dom"/>
</dbReference>
<dbReference type="GO" id="GO:0046306">
    <property type="term" value="P:alkanesulfonate catabolic process"/>
    <property type="evidence" value="ECO:0007669"/>
    <property type="project" value="TreeGrafter"/>
</dbReference>
<evidence type="ECO:0000313" key="6">
    <source>
        <dbReference type="EMBL" id="MBB6000006.1"/>
    </source>
</evidence>
<reference evidence="6 7" key="1">
    <citation type="submission" date="2020-08" db="EMBL/GenBank/DDBJ databases">
        <title>Sequencing the genomes of 1000 actinobacteria strains.</title>
        <authorList>
            <person name="Klenk H.-P."/>
        </authorList>
    </citation>
    <scope>NUCLEOTIDE SEQUENCE [LARGE SCALE GENOMIC DNA]</scope>
    <source>
        <strain evidence="6 7">DSM 44593</strain>
    </source>
</reference>
<feature type="domain" description="Luciferase-like" evidence="5">
    <location>
        <begin position="8"/>
        <end position="248"/>
    </location>
</feature>
<accession>A0A841EAH6</accession>
<keyword evidence="4" id="KW-0503">Monooxygenase</keyword>
<organism evidence="6 7">
    <name type="scientific">Streptomonospora salina</name>
    <dbReference type="NCBI Taxonomy" id="104205"/>
    <lineage>
        <taxon>Bacteria</taxon>
        <taxon>Bacillati</taxon>
        <taxon>Actinomycetota</taxon>
        <taxon>Actinomycetes</taxon>
        <taxon>Streptosporangiales</taxon>
        <taxon>Nocardiopsidaceae</taxon>
        <taxon>Streptomonospora</taxon>
    </lineage>
</organism>
<dbReference type="AlphaFoldDB" id="A0A841EAH6"/>
<dbReference type="SUPFAM" id="SSF51679">
    <property type="entry name" value="Bacterial luciferase-like"/>
    <property type="match status" value="1"/>
</dbReference>
<evidence type="ECO:0000256" key="3">
    <source>
        <dbReference type="ARBA" id="ARBA00023002"/>
    </source>
</evidence>
<gene>
    <name evidence="6" type="ORF">HNR25_003757</name>
</gene>
<dbReference type="InterPro" id="IPR036661">
    <property type="entry name" value="Luciferase-like_sf"/>
</dbReference>
<evidence type="ECO:0000259" key="5">
    <source>
        <dbReference type="Pfam" id="PF00296"/>
    </source>
</evidence>
<keyword evidence="3" id="KW-0560">Oxidoreductase</keyword>
<dbReference type="NCBIfam" id="TIGR03560">
    <property type="entry name" value="F420_Rv1855c"/>
    <property type="match status" value="1"/>
</dbReference>
<evidence type="ECO:0000256" key="1">
    <source>
        <dbReference type="ARBA" id="ARBA00022630"/>
    </source>
</evidence>
<dbReference type="Pfam" id="PF00296">
    <property type="entry name" value="Bac_luciferase"/>
    <property type="match status" value="1"/>
</dbReference>
<dbReference type="InterPro" id="IPR050172">
    <property type="entry name" value="SsuD_RutA_monooxygenase"/>
</dbReference>
<evidence type="ECO:0000313" key="7">
    <source>
        <dbReference type="Proteomes" id="UP000578077"/>
    </source>
</evidence>
<dbReference type="InterPro" id="IPR019952">
    <property type="entry name" value="F420_OxRdatse_Rv1855c_pred"/>
</dbReference>
<sequence length="307" mass="33076">MELFITTEPQQGAEYSGLLSLARCAEDAGFEGFFRSDHYQHLGEVAPASSPTDSWISLAGLARETTRIRLGTLVTSATFRHPGPLAITVANVDQMSGGRVEIGLGTGWYEAEHTSYGIPYPSINERFDKLAEQLAIITGLWTSEGPYSFNGKHYTLTDSPALAKPVQSPHPPVIVGGTGKRRTPDLAARFANEYNLPFGTPKDAAGQYQRVAEACTSIGRDPRSLRLSAVLPVCVGPDEATVARRAAATGFDPAVLREIGVAGTPAEAVDALGRWGEAGARRVYLQVLDMTDFDHVEYIASQVARQR</sequence>
<dbReference type="RefSeq" id="WP_184637181.1">
    <property type="nucleotide sequence ID" value="NZ_BAABKT010000027.1"/>
</dbReference>
<dbReference type="Proteomes" id="UP000578077">
    <property type="component" value="Unassembled WGS sequence"/>
</dbReference>
<keyword evidence="7" id="KW-1185">Reference proteome</keyword>
<keyword evidence="1" id="KW-0285">Flavoprotein</keyword>
<evidence type="ECO:0000256" key="4">
    <source>
        <dbReference type="ARBA" id="ARBA00023033"/>
    </source>
</evidence>
<dbReference type="Gene3D" id="3.20.20.30">
    <property type="entry name" value="Luciferase-like domain"/>
    <property type="match status" value="1"/>
</dbReference>